<gene>
    <name evidence="2" type="ORF">HF526_17965</name>
</gene>
<organism evidence="2 3">
    <name type="scientific">Pseudonocardia acidicola</name>
    <dbReference type="NCBI Taxonomy" id="2724939"/>
    <lineage>
        <taxon>Bacteria</taxon>
        <taxon>Bacillati</taxon>
        <taxon>Actinomycetota</taxon>
        <taxon>Actinomycetes</taxon>
        <taxon>Pseudonocardiales</taxon>
        <taxon>Pseudonocardiaceae</taxon>
        <taxon>Pseudonocardia</taxon>
    </lineage>
</organism>
<evidence type="ECO:0000313" key="3">
    <source>
        <dbReference type="Proteomes" id="UP000820669"/>
    </source>
</evidence>
<dbReference type="Proteomes" id="UP000820669">
    <property type="component" value="Unassembled WGS sequence"/>
</dbReference>
<comment type="caution">
    <text evidence="2">The sequence shown here is derived from an EMBL/GenBank/DDBJ whole genome shotgun (WGS) entry which is preliminary data.</text>
</comment>
<reference evidence="2 3" key="1">
    <citation type="submission" date="2020-04" db="EMBL/GenBank/DDBJ databases">
        <authorList>
            <person name="Klaysubun C."/>
            <person name="Duangmal K."/>
            <person name="Lipun K."/>
        </authorList>
    </citation>
    <scope>NUCLEOTIDE SEQUENCE [LARGE SCALE GENOMIC DNA]</scope>
    <source>
        <strain evidence="2 3">K10HN5</strain>
    </source>
</reference>
<sequence>MIIRILGEGQFEVADSGSGELNSLDDRLLAAFESGDSTVFGPTLRELLATVRRLGTPLTDSELVASELVLPAADSDLAQVRALLGDDGPIPG</sequence>
<evidence type="ECO:0000313" key="2">
    <source>
        <dbReference type="EMBL" id="NMH99182.1"/>
    </source>
</evidence>
<keyword evidence="3" id="KW-1185">Reference proteome</keyword>
<dbReference type="EMBL" id="JAAXLA010000032">
    <property type="protein sequence ID" value="NMH99182.1"/>
    <property type="molecule type" value="Genomic_DNA"/>
</dbReference>
<dbReference type="InterPro" id="IPR054437">
    <property type="entry name" value="PspA-assoc_dom"/>
</dbReference>
<dbReference type="Pfam" id="PF22743">
    <property type="entry name" value="PspAA"/>
    <property type="match status" value="1"/>
</dbReference>
<proteinExistence type="predicted"/>
<dbReference type="RefSeq" id="WP_169382621.1">
    <property type="nucleotide sequence ID" value="NZ_JAAXLA010000032.1"/>
</dbReference>
<evidence type="ECO:0000259" key="1">
    <source>
        <dbReference type="Pfam" id="PF22743"/>
    </source>
</evidence>
<feature type="domain" description="PspA-associated" evidence="1">
    <location>
        <begin position="1"/>
        <end position="92"/>
    </location>
</feature>
<protein>
    <recommendedName>
        <fullName evidence="1">PspA-associated domain-containing protein</fullName>
    </recommendedName>
</protein>
<name>A0ABX1SE93_9PSEU</name>
<accession>A0ABX1SE93</accession>